<evidence type="ECO:0000313" key="1">
    <source>
        <dbReference type="EMBL" id="QNR23170.1"/>
    </source>
</evidence>
<organism evidence="1 2">
    <name type="scientific">Croceimicrobium hydrocarbonivorans</name>
    <dbReference type="NCBI Taxonomy" id="2761580"/>
    <lineage>
        <taxon>Bacteria</taxon>
        <taxon>Pseudomonadati</taxon>
        <taxon>Bacteroidota</taxon>
        <taxon>Flavobacteriia</taxon>
        <taxon>Flavobacteriales</taxon>
        <taxon>Owenweeksiaceae</taxon>
        <taxon>Croceimicrobium</taxon>
    </lineage>
</organism>
<gene>
    <name evidence="1" type="ORF">H4K34_12390</name>
</gene>
<dbReference type="RefSeq" id="WP_210757706.1">
    <property type="nucleotide sequence ID" value="NZ_CP060139.1"/>
</dbReference>
<reference evidence="1 2" key="1">
    <citation type="submission" date="2020-08" db="EMBL/GenBank/DDBJ databases">
        <title>Croceimicrobium hydrocarbonivorans gen. nov., sp. nov., a novel marine bacterium isolated from a bacterial consortium that degrades polyethylene terephthalate.</title>
        <authorList>
            <person name="Liu R."/>
        </authorList>
    </citation>
    <scope>NUCLEOTIDE SEQUENCE [LARGE SCALE GENOMIC DNA]</scope>
    <source>
        <strain evidence="1 2">A20-9</strain>
    </source>
</reference>
<evidence type="ECO:0000313" key="2">
    <source>
        <dbReference type="Proteomes" id="UP000516305"/>
    </source>
</evidence>
<dbReference type="EMBL" id="CP060139">
    <property type="protein sequence ID" value="QNR23170.1"/>
    <property type="molecule type" value="Genomic_DNA"/>
</dbReference>
<accession>A0A7H0VBS2</accession>
<dbReference type="KEGG" id="chyd:H4K34_12390"/>
<proteinExistence type="predicted"/>
<sequence length="125" mass="14104">MKDHKFQMIRIGVPQAGATVRFTGETEKSYSRIRGIFVALPDPKIEYGATLSFKVGGQDVFDDDHDVRLITCGQGVAPNDKFFRFEEKLEASGNAFEGRYSDPSIEGVSYPYEAKVFLWLVNEEE</sequence>
<name>A0A7H0VBS2_9FLAO</name>
<dbReference type="AlphaFoldDB" id="A0A7H0VBS2"/>
<protein>
    <submittedName>
        <fullName evidence="1">Uncharacterized protein</fullName>
    </submittedName>
</protein>
<dbReference type="Proteomes" id="UP000516305">
    <property type="component" value="Chromosome"/>
</dbReference>
<keyword evidence="2" id="KW-1185">Reference proteome</keyword>